<gene>
    <name evidence="2" type="ORF">V5799_015936</name>
</gene>
<protein>
    <submittedName>
        <fullName evidence="2">Uncharacterized protein</fullName>
    </submittedName>
</protein>
<comment type="similarity">
    <text evidence="1">Belongs to the PHAF1 family.</text>
</comment>
<evidence type="ECO:0000313" key="3">
    <source>
        <dbReference type="Proteomes" id="UP001321473"/>
    </source>
</evidence>
<dbReference type="EMBL" id="JARKHS020006364">
    <property type="protein sequence ID" value="KAK8782723.1"/>
    <property type="molecule type" value="Genomic_DNA"/>
</dbReference>
<dbReference type="PANTHER" id="PTHR13465:SF2">
    <property type="entry name" value="PHAGOSOME ASSEMBLY FACTOR 1"/>
    <property type="match status" value="1"/>
</dbReference>
<proteinExistence type="inferred from homology"/>
<evidence type="ECO:0000313" key="2">
    <source>
        <dbReference type="EMBL" id="KAK8782723.1"/>
    </source>
</evidence>
<sequence>MAFSQVVHILQQQFRVIKGVQIIYNEQCPLESDLVILLSEDGIRLSFDSSSQRLKVIEVTDMSKVKLTYW</sequence>
<organism evidence="2 3">
    <name type="scientific">Amblyomma americanum</name>
    <name type="common">Lone star tick</name>
    <dbReference type="NCBI Taxonomy" id="6943"/>
    <lineage>
        <taxon>Eukaryota</taxon>
        <taxon>Metazoa</taxon>
        <taxon>Ecdysozoa</taxon>
        <taxon>Arthropoda</taxon>
        <taxon>Chelicerata</taxon>
        <taxon>Arachnida</taxon>
        <taxon>Acari</taxon>
        <taxon>Parasitiformes</taxon>
        <taxon>Ixodida</taxon>
        <taxon>Ixodoidea</taxon>
        <taxon>Ixodidae</taxon>
        <taxon>Amblyomminae</taxon>
        <taxon>Amblyomma</taxon>
    </lineage>
</organism>
<dbReference type="InterPro" id="IPR039156">
    <property type="entry name" value="PHAF1/BROMI"/>
</dbReference>
<dbReference type="Proteomes" id="UP001321473">
    <property type="component" value="Unassembled WGS sequence"/>
</dbReference>
<comment type="caution">
    <text evidence="2">The sequence shown here is derived from an EMBL/GenBank/DDBJ whole genome shotgun (WGS) entry which is preliminary data.</text>
</comment>
<evidence type="ECO:0000256" key="1">
    <source>
        <dbReference type="ARBA" id="ARBA00024339"/>
    </source>
</evidence>
<dbReference type="InterPro" id="IPR005373">
    <property type="entry name" value="PHAF1"/>
</dbReference>
<dbReference type="Pfam" id="PF03676">
    <property type="entry name" value="PHAF1"/>
    <property type="match status" value="1"/>
</dbReference>
<reference evidence="2 3" key="1">
    <citation type="journal article" date="2023" name="Arcadia Sci">
        <title>De novo assembly of a long-read Amblyomma americanum tick genome.</title>
        <authorList>
            <person name="Chou S."/>
            <person name="Poskanzer K.E."/>
            <person name="Rollins M."/>
            <person name="Thuy-Boun P.S."/>
        </authorList>
    </citation>
    <scope>NUCLEOTIDE SEQUENCE [LARGE SCALE GENOMIC DNA]</scope>
    <source>
        <strain evidence="2">F_SG_1</strain>
        <tissue evidence="2">Salivary glands</tissue>
    </source>
</reference>
<accession>A0AAQ4F777</accession>
<dbReference type="GO" id="GO:0005802">
    <property type="term" value="C:trans-Golgi network"/>
    <property type="evidence" value="ECO:0007669"/>
    <property type="project" value="TreeGrafter"/>
</dbReference>
<name>A0AAQ4F777_AMBAM</name>
<dbReference type="AlphaFoldDB" id="A0AAQ4F777"/>
<dbReference type="GO" id="GO:0043001">
    <property type="term" value="P:Golgi to plasma membrane protein transport"/>
    <property type="evidence" value="ECO:0007669"/>
    <property type="project" value="TreeGrafter"/>
</dbReference>
<keyword evidence="3" id="KW-1185">Reference proteome</keyword>
<dbReference type="PANTHER" id="PTHR13465">
    <property type="entry name" value="UPF0183 PROTEIN"/>
    <property type="match status" value="1"/>
</dbReference>